<organism evidence="1 2">
    <name type="scientific">Chloroflexus islandicus</name>
    <dbReference type="NCBI Taxonomy" id="1707952"/>
    <lineage>
        <taxon>Bacteria</taxon>
        <taxon>Bacillati</taxon>
        <taxon>Chloroflexota</taxon>
        <taxon>Chloroflexia</taxon>
        <taxon>Chloroflexales</taxon>
        <taxon>Chloroflexineae</taxon>
        <taxon>Chloroflexaceae</taxon>
        <taxon>Chloroflexus</taxon>
    </lineage>
</organism>
<gene>
    <name evidence="1" type="ORF">A6A03_07795</name>
</gene>
<dbReference type="GO" id="GO:0003677">
    <property type="term" value="F:DNA binding"/>
    <property type="evidence" value="ECO:0007669"/>
    <property type="project" value="UniProtKB-KW"/>
</dbReference>
<evidence type="ECO:0000313" key="1">
    <source>
        <dbReference type="EMBL" id="OAN48476.1"/>
    </source>
</evidence>
<accession>A0A178MII1</accession>
<reference evidence="1 2" key="1">
    <citation type="submission" date="2016-04" db="EMBL/GenBank/DDBJ databases">
        <title>Chloroflexus islandicus sp. nov., a thermophilic filamentous anoxygenic phototrophic bacterium from geyser Strokkur (Iceland).</title>
        <authorList>
            <person name="Gaisin V.A."/>
            <person name="Kalashnikov A.M."/>
            <person name="Sukhacheva M.V."/>
            <person name="Grouzdev D.S."/>
            <person name="Ivanov T.M."/>
            <person name="Kuznetsov B."/>
            <person name="Gorlenko V.M."/>
        </authorList>
    </citation>
    <scope>NUCLEOTIDE SEQUENCE [LARGE SCALE GENOMIC DNA]</scope>
    <source>
        <strain evidence="2">isl-2</strain>
    </source>
</reference>
<name>A0A178MII1_9CHLR</name>
<evidence type="ECO:0000313" key="2">
    <source>
        <dbReference type="Proteomes" id="UP000078287"/>
    </source>
</evidence>
<comment type="caution">
    <text evidence="1">The sequence shown here is derived from an EMBL/GenBank/DDBJ whole genome shotgun (WGS) entry which is preliminary data.</text>
</comment>
<dbReference type="RefSeq" id="WP_066782917.1">
    <property type="nucleotide sequence ID" value="NZ_LWQS01000031.1"/>
</dbReference>
<proteinExistence type="predicted"/>
<protein>
    <submittedName>
        <fullName evidence="1">DNA-binding protein</fullName>
    </submittedName>
</protein>
<dbReference type="OrthoDB" id="490626at2"/>
<dbReference type="STRING" id="1707952.A6A03_07795"/>
<sequence length="65" mass="7729">MRAITITLPDEQWQKLQEIAVQFQINPEEFLRISIEELLSRPDEAFQPALAYILQKNAELYRRLV</sequence>
<keyword evidence="1" id="KW-0238">DNA-binding</keyword>
<dbReference type="AlphaFoldDB" id="A0A178MII1"/>
<keyword evidence="2" id="KW-1185">Reference proteome</keyword>
<dbReference type="EMBL" id="LWQS01000031">
    <property type="protein sequence ID" value="OAN48476.1"/>
    <property type="molecule type" value="Genomic_DNA"/>
</dbReference>
<dbReference type="Proteomes" id="UP000078287">
    <property type="component" value="Unassembled WGS sequence"/>
</dbReference>